<evidence type="ECO:0000313" key="3">
    <source>
        <dbReference type="Proteomes" id="UP000309676"/>
    </source>
</evidence>
<keyword evidence="2" id="KW-0808">Transferase</keyword>
<evidence type="ECO:0000313" key="2">
    <source>
        <dbReference type="EMBL" id="TLS50083.1"/>
    </source>
</evidence>
<accession>A0A5R9GBI9</accession>
<feature type="domain" description="Methyltransferase type 11" evidence="1">
    <location>
        <begin position="44"/>
        <end position="135"/>
    </location>
</feature>
<keyword evidence="2" id="KW-0489">Methyltransferase</keyword>
<keyword evidence="3" id="KW-1185">Reference proteome</keyword>
<dbReference type="CDD" id="cd02440">
    <property type="entry name" value="AdoMet_MTases"/>
    <property type="match status" value="1"/>
</dbReference>
<evidence type="ECO:0000259" key="1">
    <source>
        <dbReference type="Pfam" id="PF08241"/>
    </source>
</evidence>
<organism evidence="2 3">
    <name type="scientific">Paenibacillus antri</name>
    <dbReference type="NCBI Taxonomy" id="2582848"/>
    <lineage>
        <taxon>Bacteria</taxon>
        <taxon>Bacillati</taxon>
        <taxon>Bacillota</taxon>
        <taxon>Bacilli</taxon>
        <taxon>Bacillales</taxon>
        <taxon>Paenibacillaceae</taxon>
        <taxon>Paenibacillus</taxon>
    </lineage>
</organism>
<comment type="caution">
    <text evidence="2">The sequence shown here is derived from an EMBL/GenBank/DDBJ whole genome shotgun (WGS) entry which is preliminary data.</text>
</comment>
<dbReference type="Gene3D" id="3.40.50.150">
    <property type="entry name" value="Vaccinia Virus protein VP39"/>
    <property type="match status" value="1"/>
</dbReference>
<dbReference type="RefSeq" id="WP_138196567.1">
    <property type="nucleotide sequence ID" value="NZ_VCIW01000017.1"/>
</dbReference>
<gene>
    <name evidence="2" type="ORF">FE782_22380</name>
</gene>
<dbReference type="PANTHER" id="PTHR43591">
    <property type="entry name" value="METHYLTRANSFERASE"/>
    <property type="match status" value="1"/>
</dbReference>
<dbReference type="GO" id="GO:0008757">
    <property type="term" value="F:S-adenosylmethionine-dependent methyltransferase activity"/>
    <property type="evidence" value="ECO:0007669"/>
    <property type="project" value="InterPro"/>
</dbReference>
<dbReference type="OrthoDB" id="2575094at2"/>
<protein>
    <submittedName>
        <fullName evidence="2">Methyltransferase domain-containing protein</fullName>
    </submittedName>
</protein>
<name>A0A5R9GBI9_9BACL</name>
<proteinExistence type="predicted"/>
<dbReference type="InterPro" id="IPR029063">
    <property type="entry name" value="SAM-dependent_MTases_sf"/>
</dbReference>
<dbReference type="Pfam" id="PF08241">
    <property type="entry name" value="Methyltransf_11"/>
    <property type="match status" value="1"/>
</dbReference>
<reference evidence="2 3" key="1">
    <citation type="submission" date="2019-05" db="EMBL/GenBank/DDBJ databases">
        <authorList>
            <person name="Narsing Rao M.P."/>
            <person name="Li W.J."/>
        </authorList>
    </citation>
    <scope>NUCLEOTIDE SEQUENCE [LARGE SCALE GENOMIC DNA]</scope>
    <source>
        <strain evidence="2 3">SYSU_K30003</strain>
    </source>
</reference>
<dbReference type="Proteomes" id="UP000309676">
    <property type="component" value="Unassembled WGS sequence"/>
</dbReference>
<dbReference type="InterPro" id="IPR013216">
    <property type="entry name" value="Methyltransf_11"/>
</dbReference>
<dbReference type="SUPFAM" id="SSF53335">
    <property type="entry name" value="S-adenosyl-L-methionine-dependent methyltransferases"/>
    <property type="match status" value="1"/>
</dbReference>
<dbReference type="AlphaFoldDB" id="A0A5R9GBI9"/>
<sequence length="231" mass="25644">MIDYDSFADQYREMVRKGGPGRAHRFIISRLERITSLSRASICDLGCGSGDLSSELARLGASVTGVDISKKLLAHAQALNEKVDWVHGDAMALPSNFKTASYDIVISSLMLMDIPDHKAVFREAYRIVKPGGFMIWLVMHPCFQSPFSHPDEDGSRKVYQYAPQFWKSKGTGTLRSTLGAYHRPISQYLNDFMDVGFQSIRTFEPGSESAAPPNAYAPDVPDHFGALGYKN</sequence>
<dbReference type="EMBL" id="VCIW01000017">
    <property type="protein sequence ID" value="TLS50083.1"/>
    <property type="molecule type" value="Genomic_DNA"/>
</dbReference>
<dbReference type="GO" id="GO:0032259">
    <property type="term" value="P:methylation"/>
    <property type="evidence" value="ECO:0007669"/>
    <property type="project" value="UniProtKB-KW"/>
</dbReference>